<reference evidence="7 8" key="2">
    <citation type="submission" date="2018-06" db="EMBL/GenBank/DDBJ databases">
        <authorList>
            <person name="Zhirakovskaya E."/>
        </authorList>
    </citation>
    <scope>NUCLEOTIDE SEQUENCE [LARGE SCALE GENOMIC DNA]</scope>
    <source>
        <strain evidence="7 8">FBKL4.011</strain>
    </source>
</reference>
<dbReference type="Pfam" id="PF02690">
    <property type="entry name" value="Na_Pi_cotrans"/>
    <property type="match status" value="2"/>
</dbReference>
<keyword evidence="3 6" id="KW-0812">Transmembrane</keyword>
<protein>
    <submittedName>
        <fullName evidence="7">Na/Pi-cotransporter</fullName>
    </submittedName>
</protein>
<evidence type="ECO:0000256" key="6">
    <source>
        <dbReference type="SAM" id="Phobius"/>
    </source>
</evidence>
<dbReference type="GO" id="GO:0044341">
    <property type="term" value="P:sodium-dependent phosphate transport"/>
    <property type="evidence" value="ECO:0007669"/>
    <property type="project" value="InterPro"/>
</dbReference>
<evidence type="ECO:0000313" key="7">
    <source>
        <dbReference type="EMBL" id="RAL25849.1"/>
    </source>
</evidence>
<organism evidence="7 8">
    <name type="scientific">Thermoflavimicrobium daqui</name>
    <dbReference type="NCBI Taxonomy" id="2137476"/>
    <lineage>
        <taxon>Bacteria</taxon>
        <taxon>Bacillati</taxon>
        <taxon>Bacillota</taxon>
        <taxon>Bacilli</taxon>
        <taxon>Bacillales</taxon>
        <taxon>Thermoactinomycetaceae</taxon>
        <taxon>Thermoflavimicrobium</taxon>
    </lineage>
</organism>
<proteinExistence type="predicted"/>
<evidence type="ECO:0000256" key="4">
    <source>
        <dbReference type="ARBA" id="ARBA00022989"/>
    </source>
</evidence>
<keyword evidence="5 6" id="KW-0472">Membrane</keyword>
<dbReference type="OrthoDB" id="9763003at2"/>
<dbReference type="GO" id="GO:0005436">
    <property type="term" value="F:sodium:phosphate symporter activity"/>
    <property type="evidence" value="ECO:0007669"/>
    <property type="project" value="InterPro"/>
</dbReference>
<dbReference type="GO" id="GO:0005886">
    <property type="term" value="C:plasma membrane"/>
    <property type="evidence" value="ECO:0007669"/>
    <property type="project" value="UniProtKB-SubCell"/>
</dbReference>
<sequence length="321" mass="35121">MVEILGSFTLGLIVFLYGLNRMRTGFETLAGNQLKDILLRFTKTPFRGFITGTITTAFLQSSTAVTVLTIGFVHAGLISFPHSIGIILGTNIGTTVTTQILALKIEDFAIPLIITGVILRFLPWKIIQPIGLIIAGFGFLFLGIDIFQSLIEPLKERGWIEWLVTSSGHPIWTGILVGSIITALIHSSSATIAITMGFYASNLVTLPFALAVVFGSNIGTCATGLIAALQTNIHAKRVAVAHFILNVAGVAFFAPFIPLYIDWIPYLSDQPTTQIAHVQTLFNIICSIMVLPFTSSFANIVKRIIPERKNIWKWSEFPKNT</sequence>
<dbReference type="PANTHER" id="PTHR10010">
    <property type="entry name" value="SOLUTE CARRIER FAMILY 34 SODIUM PHOSPHATE , MEMBER 2-RELATED"/>
    <property type="match status" value="1"/>
</dbReference>
<dbReference type="InterPro" id="IPR004633">
    <property type="entry name" value="NaPi_cotrn-rel/YqeW-like"/>
</dbReference>
<evidence type="ECO:0000256" key="5">
    <source>
        <dbReference type="ARBA" id="ARBA00023136"/>
    </source>
</evidence>
<dbReference type="EMBL" id="QJKK01000003">
    <property type="protein sequence ID" value="RAL25849.1"/>
    <property type="molecule type" value="Genomic_DNA"/>
</dbReference>
<accession>A0A364K6B8</accession>
<dbReference type="Proteomes" id="UP000251213">
    <property type="component" value="Unassembled WGS sequence"/>
</dbReference>
<feature type="transmembrane region" description="Helical" evidence="6">
    <location>
        <begin position="281"/>
        <end position="301"/>
    </location>
</feature>
<comment type="subcellular location">
    <subcellularLocation>
        <location evidence="1">Cell membrane</location>
        <topology evidence="1">Multi-pass membrane protein</topology>
    </subcellularLocation>
</comment>
<feature type="transmembrane region" description="Helical" evidence="6">
    <location>
        <begin position="206"/>
        <end position="228"/>
    </location>
</feature>
<feature type="transmembrane region" description="Helical" evidence="6">
    <location>
        <begin position="240"/>
        <end position="261"/>
    </location>
</feature>
<evidence type="ECO:0000256" key="1">
    <source>
        <dbReference type="ARBA" id="ARBA00004651"/>
    </source>
</evidence>
<evidence type="ECO:0000256" key="2">
    <source>
        <dbReference type="ARBA" id="ARBA00022475"/>
    </source>
</evidence>
<gene>
    <name evidence="7" type="ORF">DL897_07170</name>
</gene>
<keyword evidence="4 6" id="KW-1133">Transmembrane helix</keyword>
<evidence type="ECO:0000256" key="3">
    <source>
        <dbReference type="ARBA" id="ARBA00022692"/>
    </source>
</evidence>
<reference evidence="7 8" key="1">
    <citation type="submission" date="2018-06" db="EMBL/GenBank/DDBJ databases">
        <title>Thermoflavimicrobium daqus sp. nov., a thermophilic microbe isolated from Moutai-flavour Daqu.</title>
        <authorList>
            <person name="Wang X."/>
            <person name="Zhou H."/>
        </authorList>
    </citation>
    <scope>NUCLEOTIDE SEQUENCE [LARGE SCALE GENOMIC DNA]</scope>
    <source>
        <strain evidence="7 8">FBKL4.011</strain>
    </source>
</reference>
<feature type="transmembrane region" description="Helical" evidence="6">
    <location>
        <begin position="171"/>
        <end position="200"/>
    </location>
</feature>
<feature type="transmembrane region" description="Helical" evidence="6">
    <location>
        <begin position="130"/>
        <end position="151"/>
    </location>
</feature>
<dbReference type="RefSeq" id="WP_113658463.1">
    <property type="nucleotide sequence ID" value="NZ_KZ845665.1"/>
</dbReference>
<dbReference type="InterPro" id="IPR003841">
    <property type="entry name" value="Na/Pi_transpt"/>
</dbReference>
<dbReference type="NCBIfam" id="NF037997">
    <property type="entry name" value="Na_Pi_symport"/>
    <property type="match status" value="1"/>
</dbReference>
<feature type="transmembrane region" description="Helical" evidence="6">
    <location>
        <begin position="108"/>
        <end position="124"/>
    </location>
</feature>
<keyword evidence="2" id="KW-1003">Cell membrane</keyword>
<dbReference type="AlphaFoldDB" id="A0A364K6B8"/>
<name>A0A364K6B8_9BACL</name>
<evidence type="ECO:0000313" key="8">
    <source>
        <dbReference type="Proteomes" id="UP000251213"/>
    </source>
</evidence>
<dbReference type="NCBIfam" id="TIGR00704">
    <property type="entry name" value="NaPi_cotrn_rel"/>
    <property type="match status" value="1"/>
</dbReference>
<comment type="caution">
    <text evidence="7">The sequence shown here is derived from an EMBL/GenBank/DDBJ whole genome shotgun (WGS) entry which is preliminary data.</text>
</comment>
<dbReference type="PANTHER" id="PTHR10010:SF46">
    <property type="entry name" value="SODIUM-DEPENDENT PHOSPHATE TRANSPORT PROTEIN 2B"/>
    <property type="match status" value="1"/>
</dbReference>
<keyword evidence="8" id="KW-1185">Reference proteome</keyword>